<keyword evidence="22" id="KW-1185">Reference proteome</keyword>
<reference evidence="21 22" key="1">
    <citation type="journal article" date="2024" name="BMC Genomics">
        <title>De novo assembly and annotation of Popillia japonica's genome with initial clues to its potential as an invasive pest.</title>
        <authorList>
            <person name="Cucini C."/>
            <person name="Boschi S."/>
            <person name="Funari R."/>
            <person name="Cardaioli E."/>
            <person name="Iannotti N."/>
            <person name="Marturano G."/>
            <person name="Paoli F."/>
            <person name="Bruttini M."/>
            <person name="Carapelli A."/>
            <person name="Frati F."/>
            <person name="Nardi F."/>
        </authorList>
    </citation>
    <scope>NUCLEOTIDE SEQUENCE [LARGE SCALE GENOMIC DNA]</scope>
    <source>
        <strain evidence="21">DMR45628</strain>
    </source>
</reference>
<protein>
    <recommendedName>
        <fullName evidence="15">Paired amphipathic helix protein Sin3a</fullName>
    </recommendedName>
    <alternativeName>
        <fullName evidence="16">Histone deacetylase complex subunit Sin3a</fullName>
    </alternativeName>
    <alternativeName>
        <fullName evidence="17">Transcriptional corepressor Sin3a</fullName>
    </alternativeName>
</protein>
<feature type="region of interest" description="Disordered" evidence="19">
    <location>
        <begin position="1150"/>
        <end position="1171"/>
    </location>
</feature>
<dbReference type="FunFam" id="1.20.1160.11:FF:000001">
    <property type="entry name" value="Paired amphipathic helix protein Sin3"/>
    <property type="match status" value="1"/>
</dbReference>
<evidence type="ECO:0000256" key="17">
    <source>
        <dbReference type="ARBA" id="ARBA00081271"/>
    </source>
</evidence>
<name>A0AAW1KPM7_POPJA</name>
<dbReference type="SMART" id="SM00761">
    <property type="entry name" value="HDAC_interact"/>
    <property type="match status" value="1"/>
</dbReference>
<dbReference type="SUPFAM" id="SSF47762">
    <property type="entry name" value="PAH2 domain"/>
    <property type="match status" value="3"/>
</dbReference>
<dbReference type="Proteomes" id="UP001458880">
    <property type="component" value="Unassembled WGS sequence"/>
</dbReference>
<keyword evidence="12 18" id="KW-0539">Nucleus</keyword>
<dbReference type="InterPro" id="IPR031693">
    <property type="entry name" value="Sin3_C"/>
</dbReference>
<feature type="compositionally biased region" description="Acidic residues" evidence="19">
    <location>
        <begin position="798"/>
        <end position="812"/>
    </location>
</feature>
<evidence type="ECO:0000256" key="5">
    <source>
        <dbReference type="ARBA" id="ARBA00022737"/>
    </source>
</evidence>
<sequence>MKRLRVDETVQEGPPISGNLYRQALPNTTPTIAYSNAGTVKVVGEGMQSSIFPPTPPASYGVMPAAAAPHSGKTQAIQPLSVGSHAQMRNKGTSPPTAPPQGPQQQQSPGSSFQRLKVEDALSYLDLVKYKFGDKPQVYNDFLDIMKEFKTQSIDTPGVIQRVSNLFNGFPDLIVGFNTFLPPGYKIEVQRSDRGYAFQVSAPNSNPVLHHSSGYTTASNMHNNTSHNNTIQFSAAQAAVTQALQGHSTEAPQNQPVEFNHAINYVNKIKNRFQGQPEKYKRFLEILHTYQKEQRTLKETSQGPGSGKHLTEQEVYSQVAKLFENQSDLLAEFGQFLPDATSHIPPPPLSDHSQSVVKKQPVKQPFQMLERCYMNPKHSHILGAAKRSPPYPNLLNKDAPPPKKHKLSTSCRDVTLAEAGKYCTLSDYAFFDKVRKAVRSQDVYNNFLRCLTLFNQEIVSKSELVHLVTPFLSKFPELMKWFKDFLGQNEVEAVPYNVTRVERPQGDHALDIDYSTAKRLGTSYCVIPPAQEGLKFSGRTPLCHEVLNNQWVSFPSWAEDNSFVGSRKNQYEEYMYRCEDERFELDVVIETNASTIRVLEGVHKKLNRMSADEVSRFHLDDCLGGSSPILHQRALKRIYGDKAQDIIDGLKRNPSVAVPVVLRRLKAKEEEWREAQKGFNKIWREQNEKYYLKSLDYQGINFKQNDVKALRSKNLFNEIETLFEERNEQNEENAGKPVVGPHLLYHYRDRTILDDAANLLIHHVKRQTGIQKGEKRRIKHILRQFVPDLFFHPRQQLSDDEREEDDDKEEGDESPRSTSNDAKEKRTSPGKSPGRAEGDSGFSEVDIKEDILPLHAQSTDPDEAYTLLMASNNWYLFLRLHVILCERLAKIYERAVALADEEAKNRNNRKESTAIALRLKPKPQIEVEDYYPAFLDMVKNLLDGNMESSTYEDTLREMFGIHAYIAFTLDKVVSYAVRQLQHCVTERTAITCMEMFQKEQKKGGAGGPCSTAHRRLHQEFAYQRTIEKAVQDENCFKIYIYKKDCRLTIEMIDTDPEEPKKLEEAKKWSSYKEKYANCTRIARKCLPLYLNRNLRKYKRKNFKKNNVTCNDGAKVDSVDMDQETSSKRLDNLKRDIEKNDKKLDSLEDLERKLNERRPPERSQTDHPGYNVLDDTQCRLDGGNLEVTFTADKGSMLYKCGAFARAKETHPTVTKRLAAQFHSWLKKWVSANVSDMQNKQCTDWLMGRGDNVVPNRTRIQTNNDYTRTPYTVYNKYRVERLDDST</sequence>
<evidence type="ECO:0000256" key="18">
    <source>
        <dbReference type="PROSITE-ProRule" id="PRU00810"/>
    </source>
</evidence>
<evidence type="ECO:0000256" key="7">
    <source>
        <dbReference type="ARBA" id="ARBA00022990"/>
    </source>
</evidence>
<dbReference type="GO" id="GO:0005730">
    <property type="term" value="C:nucleolus"/>
    <property type="evidence" value="ECO:0007669"/>
    <property type="project" value="UniProtKB-SubCell"/>
</dbReference>
<dbReference type="PANTHER" id="PTHR12346:SF0">
    <property type="entry name" value="SIN3A, ISOFORM G"/>
    <property type="match status" value="1"/>
</dbReference>
<keyword evidence="2" id="KW-0678">Repressor</keyword>
<evidence type="ECO:0000256" key="8">
    <source>
        <dbReference type="ARBA" id="ARBA00023015"/>
    </source>
</evidence>
<evidence type="ECO:0000256" key="11">
    <source>
        <dbReference type="ARBA" id="ARBA00023163"/>
    </source>
</evidence>
<dbReference type="GO" id="GO:0061629">
    <property type="term" value="F:RNA polymerase II-specific DNA-binding transcription factor binding"/>
    <property type="evidence" value="ECO:0007669"/>
    <property type="project" value="UniProtKB-ARBA"/>
</dbReference>
<dbReference type="GO" id="GO:0000122">
    <property type="term" value="P:negative regulation of transcription by RNA polymerase II"/>
    <property type="evidence" value="ECO:0007669"/>
    <property type="project" value="TreeGrafter"/>
</dbReference>
<evidence type="ECO:0000256" key="19">
    <source>
        <dbReference type="SAM" id="MobiDB-lite"/>
    </source>
</evidence>
<keyword evidence="3" id="KW-1017">Isopeptide bond</keyword>
<comment type="caution">
    <text evidence="21">The sequence shown here is derived from an EMBL/GenBank/DDBJ whole genome shotgun (WGS) entry which is preliminary data.</text>
</comment>
<dbReference type="GO" id="GO:0003714">
    <property type="term" value="F:transcription corepressor activity"/>
    <property type="evidence" value="ECO:0007669"/>
    <property type="project" value="InterPro"/>
</dbReference>
<evidence type="ECO:0000313" key="21">
    <source>
        <dbReference type="EMBL" id="KAK9722038.1"/>
    </source>
</evidence>
<evidence type="ECO:0000256" key="3">
    <source>
        <dbReference type="ARBA" id="ARBA00022499"/>
    </source>
</evidence>
<keyword evidence="5" id="KW-0677">Repeat</keyword>
<keyword evidence="11" id="KW-0804">Transcription</keyword>
<feature type="compositionally biased region" description="Low complexity" evidence="19">
    <location>
        <begin position="103"/>
        <end position="113"/>
    </location>
</feature>
<comment type="function">
    <text evidence="13">Acts as a transcriptional repressor. Corepressor for REST. Interacts with MXI1 to repress MYC responsive genes and antagonize MYC oncogenic activities. Also interacts with MXD1-MAX heterodimers to repress transcription by tethering SIN3A to DNA. Acts cooperatively with OGT to repress transcription in parallel with histone deacetylation. Involved in the control of the circadian rhythms. Required for the transcriptional repression of circadian target genes, such as PER1, mediated by the large PER complex through histone deacetylation. Cooperates with FOXK1 to regulate cell cycle progression probably by repressing cell cycle inhibitor genes expression. Required for cortical neuron differentiation and callosal axon elongation.</text>
</comment>
<feature type="region of interest" description="Disordered" evidence="19">
    <location>
        <begin position="794"/>
        <end position="842"/>
    </location>
</feature>
<dbReference type="Gene3D" id="1.20.1160.11">
    <property type="entry name" value="Paired amphipathic helix"/>
    <property type="match status" value="3"/>
</dbReference>
<dbReference type="FunFam" id="1.20.1160.11:FF:000002">
    <property type="entry name" value="Paired amphipathic helix protein SIN3"/>
    <property type="match status" value="1"/>
</dbReference>
<keyword evidence="6" id="KW-0832">Ubl conjugation</keyword>
<feature type="region of interest" description="Disordered" evidence="19">
    <location>
        <begin position="84"/>
        <end position="113"/>
    </location>
</feature>
<dbReference type="Pfam" id="PF02671">
    <property type="entry name" value="PAH"/>
    <property type="match status" value="3"/>
</dbReference>
<evidence type="ECO:0000259" key="20">
    <source>
        <dbReference type="SMART" id="SM00761"/>
    </source>
</evidence>
<dbReference type="InterPro" id="IPR003822">
    <property type="entry name" value="PAH"/>
</dbReference>
<evidence type="ECO:0000256" key="1">
    <source>
        <dbReference type="ARBA" id="ARBA00004604"/>
    </source>
</evidence>
<evidence type="ECO:0000256" key="4">
    <source>
        <dbReference type="ARBA" id="ARBA00022553"/>
    </source>
</evidence>
<evidence type="ECO:0000256" key="10">
    <source>
        <dbReference type="ARBA" id="ARBA00023108"/>
    </source>
</evidence>
<keyword evidence="10" id="KW-0090">Biological rhythms</keyword>
<dbReference type="Pfam" id="PF08295">
    <property type="entry name" value="Sin3_corepress"/>
    <property type="match status" value="1"/>
</dbReference>
<comment type="subunit">
    <text evidence="14">Interacts with ARID4B, BRMS1L, HCFC1, HDAC1, HDAC2, MXI1, SAP30L, SAP130, SFPQ and TOPORS. Interacts with OGT (via TPRs 1-6); the interaction mediates transcriptional repression in parallel with histone deacetylase. Interacts with BAZ2A, MXD1, MXD3, MXD4, MBD2, DACH1, NCOR1, NR4A2, REST, RLIM, SAP30, SETDB1, SMYD2, and SUDS3. Interacts with PHF12 in a complex composed of HDAC1, PHF12 and SAP30. Interacts with TET1; the interaction recruits SIN3A to gene promoters. The large PER complex involved in the histone deacetylation is composed of at least HDAC1, PER2, SFPQ and SIN3A. Interacts with KLF11. Interacts with PPHLN1. Found in a complex with YY1, GON4L and HDAC1. Interacts (via PAH2) with FOXK1. Interacts with FOXK2. Found in a complex composed of at least SINHCAF, SIN3A, HDAC1, SAP30, RBBP4, OGT and TET1. Interacts with SINHCAF. Interacts with SPHK2.</text>
</comment>
<gene>
    <name evidence="21" type="ORF">QE152_g19883</name>
</gene>
<dbReference type="GO" id="GO:0070822">
    <property type="term" value="C:Sin3-type complex"/>
    <property type="evidence" value="ECO:0007669"/>
    <property type="project" value="TreeGrafter"/>
</dbReference>
<dbReference type="InterPro" id="IPR013194">
    <property type="entry name" value="HDAC_interact_dom"/>
</dbReference>
<keyword evidence="7" id="KW-0007">Acetylation</keyword>
<dbReference type="GO" id="GO:0048511">
    <property type="term" value="P:rhythmic process"/>
    <property type="evidence" value="ECO:0007669"/>
    <property type="project" value="UniProtKB-KW"/>
</dbReference>
<evidence type="ECO:0000256" key="13">
    <source>
        <dbReference type="ARBA" id="ARBA00056268"/>
    </source>
</evidence>
<evidence type="ECO:0000256" key="14">
    <source>
        <dbReference type="ARBA" id="ARBA00061761"/>
    </source>
</evidence>
<evidence type="ECO:0000256" key="9">
    <source>
        <dbReference type="ARBA" id="ARBA00023054"/>
    </source>
</evidence>
<evidence type="ECO:0000256" key="12">
    <source>
        <dbReference type="ARBA" id="ARBA00023242"/>
    </source>
</evidence>
<organism evidence="21 22">
    <name type="scientific">Popillia japonica</name>
    <name type="common">Japanese beetle</name>
    <dbReference type="NCBI Taxonomy" id="7064"/>
    <lineage>
        <taxon>Eukaryota</taxon>
        <taxon>Metazoa</taxon>
        <taxon>Ecdysozoa</taxon>
        <taxon>Arthropoda</taxon>
        <taxon>Hexapoda</taxon>
        <taxon>Insecta</taxon>
        <taxon>Pterygota</taxon>
        <taxon>Neoptera</taxon>
        <taxon>Endopterygota</taxon>
        <taxon>Coleoptera</taxon>
        <taxon>Polyphaga</taxon>
        <taxon>Scarabaeiformia</taxon>
        <taxon>Scarabaeidae</taxon>
        <taxon>Rutelinae</taxon>
        <taxon>Popillia</taxon>
    </lineage>
</organism>
<proteinExistence type="predicted"/>
<dbReference type="InterPro" id="IPR039774">
    <property type="entry name" value="Sin3-like"/>
</dbReference>
<evidence type="ECO:0000256" key="15">
    <source>
        <dbReference type="ARBA" id="ARBA00068512"/>
    </source>
</evidence>
<evidence type="ECO:0000256" key="6">
    <source>
        <dbReference type="ARBA" id="ARBA00022843"/>
    </source>
</evidence>
<dbReference type="PANTHER" id="PTHR12346">
    <property type="entry name" value="SIN3B-RELATED"/>
    <property type="match status" value="1"/>
</dbReference>
<keyword evidence="8" id="KW-0805">Transcription regulation</keyword>
<evidence type="ECO:0000256" key="2">
    <source>
        <dbReference type="ARBA" id="ARBA00022491"/>
    </source>
</evidence>
<keyword evidence="4" id="KW-0597">Phosphoprotein</keyword>
<feature type="compositionally biased region" description="Basic and acidic residues" evidence="19">
    <location>
        <begin position="1150"/>
        <end position="1164"/>
    </location>
</feature>
<dbReference type="PROSITE" id="PS51477">
    <property type="entry name" value="PAH"/>
    <property type="match status" value="3"/>
</dbReference>
<comment type="subcellular location">
    <subcellularLocation>
        <location evidence="1">Nucleus</location>
        <location evidence="1">Nucleolus</location>
    </subcellularLocation>
</comment>
<accession>A0AAW1KPM7</accession>
<dbReference type="FunFam" id="1.20.1160.11:FF:000004">
    <property type="entry name" value="Paired amphipathic helix protein Sin3a"/>
    <property type="match status" value="1"/>
</dbReference>
<dbReference type="Pfam" id="PF16879">
    <property type="entry name" value="Sin3a_C"/>
    <property type="match status" value="1"/>
</dbReference>
<feature type="domain" description="Histone deacetylase interacting" evidence="20">
    <location>
        <begin position="516"/>
        <end position="616"/>
    </location>
</feature>
<keyword evidence="9" id="KW-0175">Coiled coil</keyword>
<dbReference type="EMBL" id="JASPKY010000192">
    <property type="protein sequence ID" value="KAK9722038.1"/>
    <property type="molecule type" value="Genomic_DNA"/>
</dbReference>
<dbReference type="InterPro" id="IPR036600">
    <property type="entry name" value="PAH_sf"/>
</dbReference>
<evidence type="ECO:0000313" key="22">
    <source>
        <dbReference type="Proteomes" id="UP001458880"/>
    </source>
</evidence>
<evidence type="ECO:0000256" key="16">
    <source>
        <dbReference type="ARBA" id="ARBA00075105"/>
    </source>
</evidence>